<dbReference type="Gene3D" id="3.90.105.10">
    <property type="entry name" value="Molybdopterin biosynthesis moea protein, domain 2"/>
    <property type="match status" value="1"/>
</dbReference>
<keyword evidence="10" id="KW-0479">Metal-binding</keyword>
<dbReference type="SMART" id="SM00852">
    <property type="entry name" value="MoCF_biosynth"/>
    <property type="match status" value="1"/>
</dbReference>
<dbReference type="InterPro" id="IPR005110">
    <property type="entry name" value="MoeA_linker/N"/>
</dbReference>
<dbReference type="InterPro" id="IPR024370">
    <property type="entry name" value="PBP_domain"/>
</dbReference>
<evidence type="ECO:0000256" key="9">
    <source>
        <dbReference type="ARBA" id="ARBA00047317"/>
    </source>
</evidence>
<dbReference type="SUPFAM" id="SSF63867">
    <property type="entry name" value="MoeA C-terminal domain-like"/>
    <property type="match status" value="1"/>
</dbReference>
<dbReference type="RefSeq" id="WP_011640227.1">
    <property type="nucleotide sequence ID" value="NC_008346.1"/>
</dbReference>
<name>Q0AYT2_SYNWW</name>
<dbReference type="NCBIfam" id="TIGR00177">
    <property type="entry name" value="molyb_syn"/>
    <property type="match status" value="1"/>
</dbReference>
<feature type="domain" description="MoaB/Mog" evidence="11">
    <location>
        <begin position="177"/>
        <end position="315"/>
    </location>
</feature>
<dbReference type="GO" id="GO:0005829">
    <property type="term" value="C:cytosol"/>
    <property type="evidence" value="ECO:0007669"/>
    <property type="project" value="TreeGrafter"/>
</dbReference>
<dbReference type="KEGG" id="swo:Swol_0801"/>
<dbReference type="SUPFAM" id="SSF53850">
    <property type="entry name" value="Periplasmic binding protein-like II"/>
    <property type="match status" value="1"/>
</dbReference>
<comment type="catalytic activity">
    <reaction evidence="9">
        <text>adenylyl-molybdopterin + molybdate = Mo-molybdopterin + AMP + H(+)</text>
        <dbReference type="Rhea" id="RHEA:35047"/>
        <dbReference type="ChEBI" id="CHEBI:15378"/>
        <dbReference type="ChEBI" id="CHEBI:36264"/>
        <dbReference type="ChEBI" id="CHEBI:62727"/>
        <dbReference type="ChEBI" id="CHEBI:71302"/>
        <dbReference type="ChEBI" id="CHEBI:456215"/>
        <dbReference type="EC" id="2.10.1.1"/>
    </reaction>
</comment>
<dbReference type="Gene3D" id="2.170.190.11">
    <property type="entry name" value="Molybdopterin biosynthesis moea protein, domain 3"/>
    <property type="match status" value="1"/>
</dbReference>
<dbReference type="InterPro" id="IPR036425">
    <property type="entry name" value="MoaB/Mog-like_dom_sf"/>
</dbReference>
<dbReference type="AlphaFoldDB" id="Q0AYT2"/>
<dbReference type="PROSITE" id="PS01079">
    <property type="entry name" value="MOCF_BIOSYNTHESIS_2"/>
    <property type="match status" value="1"/>
</dbReference>
<organism evidence="12 13">
    <name type="scientific">Syntrophomonas wolfei subsp. wolfei (strain DSM 2245B / Goettingen)</name>
    <dbReference type="NCBI Taxonomy" id="335541"/>
    <lineage>
        <taxon>Bacteria</taxon>
        <taxon>Bacillati</taxon>
        <taxon>Bacillota</taxon>
        <taxon>Clostridia</taxon>
        <taxon>Eubacteriales</taxon>
        <taxon>Syntrophomonadaceae</taxon>
        <taxon>Syntrophomonas</taxon>
    </lineage>
</organism>
<keyword evidence="10" id="KW-0460">Magnesium</keyword>
<reference evidence="13" key="1">
    <citation type="journal article" date="2010" name="Environ. Microbiol.">
        <title>The genome of Syntrophomonas wolfei: new insights into syntrophic metabolism and biohydrogen production.</title>
        <authorList>
            <person name="Sieber J.R."/>
            <person name="Sims D.R."/>
            <person name="Han C."/>
            <person name="Kim E."/>
            <person name="Lykidis A."/>
            <person name="Lapidus A.L."/>
            <person name="McDonnald E."/>
            <person name="Rohlin L."/>
            <person name="Culley D.E."/>
            <person name="Gunsalus R."/>
            <person name="McInerney M.J."/>
        </authorList>
    </citation>
    <scope>NUCLEOTIDE SEQUENCE [LARGE SCALE GENOMIC DNA]</scope>
    <source>
        <strain evidence="13">DSM 2245B / Goettingen</strain>
    </source>
</reference>
<evidence type="ECO:0000256" key="3">
    <source>
        <dbReference type="ARBA" id="ARBA00005046"/>
    </source>
</evidence>
<dbReference type="UniPathway" id="UPA00344"/>
<evidence type="ECO:0000256" key="4">
    <source>
        <dbReference type="ARBA" id="ARBA00010763"/>
    </source>
</evidence>
<dbReference type="PANTHER" id="PTHR10192">
    <property type="entry name" value="MOLYBDOPTERIN BIOSYNTHESIS PROTEIN"/>
    <property type="match status" value="1"/>
</dbReference>
<dbReference type="InterPro" id="IPR036688">
    <property type="entry name" value="MoeA_C_domain_IV_sf"/>
</dbReference>
<comment type="function">
    <text evidence="2">May be involved in the biosynthesis of molybdopterin.</text>
</comment>
<evidence type="ECO:0000313" key="13">
    <source>
        <dbReference type="Proteomes" id="UP000001968"/>
    </source>
</evidence>
<dbReference type="SUPFAM" id="SSF63882">
    <property type="entry name" value="MoeA N-terminal region -like"/>
    <property type="match status" value="1"/>
</dbReference>
<evidence type="ECO:0000256" key="1">
    <source>
        <dbReference type="ARBA" id="ARBA00002901"/>
    </source>
</evidence>
<sequence>MQRKIYIENIPREQALQKFLQALEQENYFKIESEEVDVLSSHGRITSQAVYAHRSSPHYVASAMDGIAVKASSTFAANEVNPINLKKDQDYIEVDTGDYVPRQFDAVIMIEEVNFLDGYAQIIKPAVPWQHIRSVGEDLVTHDMMVPVFTRIGPYEIASIHTAGVEKIPVVKKPRVAIIPTGTELEERASDDMEAGKIVESNSRMLSAFCAEWGAIPLRHNIVVDDPDLLRQAVMKTKDNADILVICSGSSAGREDYTSTIIEEFGQVLIHGIATRPGKPAILGIIDGKPVIGVPGYPVSAQLIFNLFARPVIFKKQGLVLPDADKVQAHVSRKIASSMGVDEYIYVNLARIKDKYMAYPLNRGAGISSILVKADGVICVERGNEGLQAGESCPVSLLRPRKQVEHSLIAIGSHDMTIDILGNLLQRQYGIRLVSSNVGSMGGIMALRRQETHFSGIHLLDAENGEYNRSYLEKYLPQKNWILLNLVKRQQGLIIKKGNPLQILGLQDLLRSDVRYINRQKGAGTRILFDYLLARERIDNEAINGYNREEYTHLAVAAAVKNDACDTGMGIYASARVLDLDFIPLSEERFDLCILPDLIGERELDLLLNSIKSPEFRQQVSDFGGYNLEDSGQIIHYNN</sequence>
<evidence type="ECO:0000313" key="12">
    <source>
        <dbReference type="EMBL" id="ABI68122.1"/>
    </source>
</evidence>
<dbReference type="InterPro" id="IPR038987">
    <property type="entry name" value="MoeA-like"/>
</dbReference>
<comment type="similarity">
    <text evidence="4 10">Belongs to the MoeA family.</text>
</comment>
<evidence type="ECO:0000256" key="10">
    <source>
        <dbReference type="RuleBase" id="RU365090"/>
    </source>
</evidence>
<dbReference type="GO" id="GO:0061599">
    <property type="term" value="F:molybdopterin molybdotransferase activity"/>
    <property type="evidence" value="ECO:0007669"/>
    <property type="project" value="UniProtKB-UniRule"/>
</dbReference>
<dbReference type="Pfam" id="PF03453">
    <property type="entry name" value="MoeA_N"/>
    <property type="match status" value="1"/>
</dbReference>
<accession>Q0AYT2</accession>
<dbReference type="InterPro" id="IPR005111">
    <property type="entry name" value="MoeA_C_domain_IV"/>
</dbReference>
<dbReference type="Pfam" id="PF00994">
    <property type="entry name" value="MoCF_biosynth"/>
    <property type="match status" value="1"/>
</dbReference>
<dbReference type="Pfam" id="PF12727">
    <property type="entry name" value="PBP_like"/>
    <property type="match status" value="1"/>
</dbReference>
<keyword evidence="13" id="KW-1185">Reference proteome</keyword>
<dbReference type="InterPro" id="IPR001453">
    <property type="entry name" value="MoaB/Mog_dom"/>
</dbReference>
<dbReference type="PANTHER" id="PTHR10192:SF16">
    <property type="entry name" value="MOLYBDOPTERIN MOLYBDENUMTRANSFERASE"/>
    <property type="match status" value="1"/>
</dbReference>
<dbReference type="STRING" id="335541.Swol_0801"/>
<dbReference type="CDD" id="cd00887">
    <property type="entry name" value="MoeA"/>
    <property type="match status" value="1"/>
</dbReference>
<dbReference type="OrthoDB" id="9804758at2"/>
<dbReference type="GO" id="GO:0006777">
    <property type="term" value="P:Mo-molybdopterin cofactor biosynthetic process"/>
    <property type="evidence" value="ECO:0007669"/>
    <property type="project" value="UniProtKB-UniRule"/>
</dbReference>
<proteinExistence type="inferred from homology"/>
<comment type="pathway">
    <text evidence="3 10">Cofactor biosynthesis; molybdopterin biosynthesis.</text>
</comment>
<comment type="function">
    <text evidence="1 10">Catalyzes the insertion of molybdate into adenylated molybdopterin with the concomitant release of AMP.</text>
</comment>
<evidence type="ECO:0000256" key="5">
    <source>
        <dbReference type="ARBA" id="ARBA00013269"/>
    </source>
</evidence>
<keyword evidence="10" id="KW-0808">Transferase</keyword>
<evidence type="ECO:0000256" key="2">
    <source>
        <dbReference type="ARBA" id="ARBA00003487"/>
    </source>
</evidence>
<dbReference type="eggNOG" id="COG1910">
    <property type="taxonomic scope" value="Bacteria"/>
</dbReference>
<dbReference type="InterPro" id="IPR036135">
    <property type="entry name" value="MoeA_linker/N_sf"/>
</dbReference>
<dbReference type="EMBL" id="CP000448">
    <property type="protein sequence ID" value="ABI68122.1"/>
    <property type="molecule type" value="Genomic_DNA"/>
</dbReference>
<dbReference type="Pfam" id="PF03454">
    <property type="entry name" value="MoeA_C"/>
    <property type="match status" value="1"/>
</dbReference>
<dbReference type="Gene3D" id="3.40.980.10">
    <property type="entry name" value="MoaB/Mog-like domain"/>
    <property type="match status" value="1"/>
</dbReference>
<comment type="cofactor">
    <cofactor evidence="10">
        <name>Mg(2+)</name>
        <dbReference type="ChEBI" id="CHEBI:18420"/>
    </cofactor>
</comment>
<evidence type="ECO:0000256" key="8">
    <source>
        <dbReference type="ARBA" id="ARBA00023150"/>
    </source>
</evidence>
<keyword evidence="7 10" id="KW-0500">Molybdenum</keyword>
<dbReference type="eggNOG" id="COG0303">
    <property type="taxonomic scope" value="Bacteria"/>
</dbReference>
<dbReference type="InterPro" id="IPR008284">
    <property type="entry name" value="MoCF_biosynth_CS"/>
</dbReference>
<protein>
    <recommendedName>
        <fullName evidence="6 10">Molybdopterin molybdenumtransferase</fullName>
        <ecNumber evidence="5 10">2.10.1.1</ecNumber>
    </recommendedName>
</protein>
<dbReference type="EC" id="2.10.1.1" evidence="5 10"/>
<gene>
    <name evidence="12" type="ordered locus">Swol_0801</name>
</gene>
<dbReference type="GO" id="GO:0046872">
    <property type="term" value="F:metal ion binding"/>
    <property type="evidence" value="ECO:0007669"/>
    <property type="project" value="UniProtKB-UniRule"/>
</dbReference>
<dbReference type="HOGENOM" id="CLU_010186_3_0_9"/>
<dbReference type="NCBIfam" id="NF011068">
    <property type="entry name" value="PRK14498.1"/>
    <property type="match status" value="1"/>
</dbReference>
<evidence type="ECO:0000256" key="7">
    <source>
        <dbReference type="ARBA" id="ARBA00022505"/>
    </source>
</evidence>
<evidence type="ECO:0000256" key="6">
    <source>
        <dbReference type="ARBA" id="ARBA00021108"/>
    </source>
</evidence>
<evidence type="ECO:0000259" key="11">
    <source>
        <dbReference type="SMART" id="SM00852"/>
    </source>
</evidence>
<dbReference type="SUPFAM" id="SSF53218">
    <property type="entry name" value="Molybdenum cofactor biosynthesis proteins"/>
    <property type="match status" value="1"/>
</dbReference>
<dbReference type="Gene3D" id="2.40.340.10">
    <property type="entry name" value="MoeA, C-terminal, domain IV"/>
    <property type="match status" value="1"/>
</dbReference>
<dbReference type="Proteomes" id="UP000001968">
    <property type="component" value="Chromosome"/>
</dbReference>
<keyword evidence="8 10" id="KW-0501">Molybdenum cofactor biosynthesis</keyword>